<keyword evidence="3" id="KW-1185">Reference proteome</keyword>
<dbReference type="Proteomes" id="UP000799640">
    <property type="component" value="Unassembled WGS sequence"/>
</dbReference>
<name>A0A6G1IBV1_9PEZI</name>
<evidence type="ECO:0000256" key="1">
    <source>
        <dbReference type="SAM" id="MobiDB-lite"/>
    </source>
</evidence>
<accession>A0A6G1IBV1</accession>
<sequence length="152" mass="16602">MPQLVGPIPTVVEETREASLAEAQIFVQSFLAAAETRPQMHPDAVLAPGGPQFSTHGPKGGVVMHLLQRVERGLAGEVLAPEDLALEKEEAVADQDMTGTHTEDPHTFAQEQDFGDAAVEVKDKEARKKAKKEKKKAEKKERAAIRKEQAEE</sequence>
<feature type="region of interest" description="Disordered" evidence="1">
    <location>
        <begin position="89"/>
        <end position="152"/>
    </location>
</feature>
<proteinExistence type="predicted"/>
<evidence type="ECO:0000313" key="2">
    <source>
        <dbReference type="EMBL" id="KAF2405465.1"/>
    </source>
</evidence>
<feature type="compositionally biased region" description="Basic and acidic residues" evidence="1">
    <location>
        <begin position="135"/>
        <end position="152"/>
    </location>
</feature>
<reference evidence="2" key="1">
    <citation type="journal article" date="2020" name="Stud. Mycol.">
        <title>101 Dothideomycetes genomes: a test case for predicting lifestyles and emergence of pathogens.</title>
        <authorList>
            <person name="Haridas S."/>
            <person name="Albert R."/>
            <person name="Binder M."/>
            <person name="Bloem J."/>
            <person name="Labutti K."/>
            <person name="Salamov A."/>
            <person name="Andreopoulos B."/>
            <person name="Baker S."/>
            <person name="Barry K."/>
            <person name="Bills G."/>
            <person name="Bluhm B."/>
            <person name="Cannon C."/>
            <person name="Castanera R."/>
            <person name="Culley D."/>
            <person name="Daum C."/>
            <person name="Ezra D."/>
            <person name="Gonzalez J."/>
            <person name="Henrissat B."/>
            <person name="Kuo A."/>
            <person name="Liang C."/>
            <person name="Lipzen A."/>
            <person name="Lutzoni F."/>
            <person name="Magnuson J."/>
            <person name="Mondo S."/>
            <person name="Nolan M."/>
            <person name="Ohm R."/>
            <person name="Pangilinan J."/>
            <person name="Park H.-J."/>
            <person name="Ramirez L."/>
            <person name="Alfaro M."/>
            <person name="Sun H."/>
            <person name="Tritt A."/>
            <person name="Yoshinaga Y."/>
            <person name="Zwiers L.-H."/>
            <person name="Turgeon B."/>
            <person name="Goodwin S."/>
            <person name="Spatafora J."/>
            <person name="Crous P."/>
            <person name="Grigoriev I."/>
        </authorList>
    </citation>
    <scope>NUCLEOTIDE SEQUENCE</scope>
    <source>
        <strain evidence="2">CBS 262.69</strain>
    </source>
</reference>
<protein>
    <submittedName>
        <fullName evidence="2">Uncharacterized protein</fullName>
    </submittedName>
</protein>
<dbReference type="AlphaFoldDB" id="A0A6G1IBV1"/>
<dbReference type="OrthoDB" id="5426872at2759"/>
<dbReference type="EMBL" id="ML996687">
    <property type="protein sequence ID" value="KAF2405465.1"/>
    <property type="molecule type" value="Genomic_DNA"/>
</dbReference>
<organism evidence="2 3">
    <name type="scientific">Trichodelitschia bisporula</name>
    <dbReference type="NCBI Taxonomy" id="703511"/>
    <lineage>
        <taxon>Eukaryota</taxon>
        <taxon>Fungi</taxon>
        <taxon>Dikarya</taxon>
        <taxon>Ascomycota</taxon>
        <taxon>Pezizomycotina</taxon>
        <taxon>Dothideomycetes</taxon>
        <taxon>Dothideomycetes incertae sedis</taxon>
        <taxon>Phaeotrichales</taxon>
        <taxon>Phaeotrichaceae</taxon>
        <taxon>Trichodelitschia</taxon>
    </lineage>
</organism>
<gene>
    <name evidence="2" type="ORF">EJ06DRAFT_27142</name>
</gene>
<evidence type="ECO:0000313" key="3">
    <source>
        <dbReference type="Proteomes" id="UP000799640"/>
    </source>
</evidence>